<evidence type="ECO:0000256" key="7">
    <source>
        <dbReference type="ARBA" id="ARBA00019373"/>
    </source>
</evidence>
<evidence type="ECO:0000313" key="20">
    <source>
        <dbReference type="EMBL" id="PAU92967.1"/>
    </source>
</evidence>
<comment type="catalytic activity">
    <reaction evidence="1 18">
        <text>a 1,2-diacyl-sn-glycero-3-phosphate + CTP + H(+) = a CDP-1,2-diacyl-sn-glycerol + diphosphate</text>
        <dbReference type="Rhea" id="RHEA:16229"/>
        <dbReference type="ChEBI" id="CHEBI:15378"/>
        <dbReference type="ChEBI" id="CHEBI:33019"/>
        <dbReference type="ChEBI" id="CHEBI:37563"/>
        <dbReference type="ChEBI" id="CHEBI:58332"/>
        <dbReference type="ChEBI" id="CHEBI:58608"/>
        <dbReference type="EC" id="2.7.7.41"/>
    </reaction>
</comment>
<comment type="pathway">
    <text evidence="3 18">Phospholipid metabolism; CDP-diacylglycerol biosynthesis; CDP-diacylglycerol from sn-glycerol 3-phosphate: step 3/3.</text>
</comment>
<dbReference type="PANTHER" id="PTHR46382:SF1">
    <property type="entry name" value="PHOSPHATIDATE CYTIDYLYLTRANSFERASE"/>
    <property type="match status" value="1"/>
</dbReference>
<comment type="caution">
    <text evidence="20">The sequence shown here is derived from an EMBL/GenBank/DDBJ whole genome shotgun (WGS) entry which is preliminary data.</text>
</comment>
<evidence type="ECO:0000256" key="11">
    <source>
        <dbReference type="ARBA" id="ARBA00022692"/>
    </source>
</evidence>
<comment type="similarity">
    <text evidence="5 18">Belongs to the CDS family.</text>
</comment>
<name>A0A2A2G803_9BACT</name>
<dbReference type="Pfam" id="PF01148">
    <property type="entry name" value="CTP_transf_1"/>
    <property type="match status" value="1"/>
</dbReference>
<evidence type="ECO:0000256" key="15">
    <source>
        <dbReference type="ARBA" id="ARBA00023136"/>
    </source>
</evidence>
<keyword evidence="11 18" id="KW-0812">Transmembrane</keyword>
<evidence type="ECO:0000256" key="16">
    <source>
        <dbReference type="ARBA" id="ARBA00023209"/>
    </source>
</evidence>
<feature type="transmembrane region" description="Helical" evidence="19">
    <location>
        <begin position="12"/>
        <end position="40"/>
    </location>
</feature>
<keyword evidence="13 19" id="KW-1133">Transmembrane helix</keyword>
<evidence type="ECO:0000256" key="3">
    <source>
        <dbReference type="ARBA" id="ARBA00005119"/>
    </source>
</evidence>
<dbReference type="RefSeq" id="WP_095607387.1">
    <property type="nucleotide sequence ID" value="NZ_NSKE01000011.1"/>
</dbReference>
<keyword evidence="15 19" id="KW-0472">Membrane</keyword>
<feature type="transmembrane region" description="Helical" evidence="19">
    <location>
        <begin position="199"/>
        <end position="217"/>
    </location>
</feature>
<evidence type="ECO:0000256" key="8">
    <source>
        <dbReference type="ARBA" id="ARBA00022475"/>
    </source>
</evidence>
<evidence type="ECO:0000256" key="10">
    <source>
        <dbReference type="ARBA" id="ARBA00022679"/>
    </source>
</evidence>
<sequence>MTELAKRILFAVPAAAFFIFITWLGDFYFVGLIILVALFIQRELSMLAAGAGFEPDNLFPYTIGMWILLSPYLPHALAIGMAIFLLFIAIQIFKSGDHALKQVIGTFFCGIYAPLGLLAIILIRNTGSSAVGFALTIGLLLMVWGNDVFAYFGGKYLGKKKLAPAISPNKTWEGFFFGILGALVGLTIAYYAVPVALSVSLLVLAPVTLLISIFGPIGDLTASRIKRVANAKDASDILPGHGGFFDRFDALILASPVFYLYLYALQILGYVSF</sequence>
<comment type="pathway">
    <text evidence="4">Lipid metabolism.</text>
</comment>
<feature type="transmembrane region" description="Helical" evidence="19">
    <location>
        <begin position="130"/>
        <end position="153"/>
    </location>
</feature>
<feature type="transmembrane region" description="Helical" evidence="19">
    <location>
        <begin position="174"/>
        <end position="193"/>
    </location>
</feature>
<feature type="transmembrane region" description="Helical" evidence="19">
    <location>
        <begin position="72"/>
        <end position="93"/>
    </location>
</feature>
<gene>
    <name evidence="20" type="ORF">CK503_13655</name>
</gene>
<keyword evidence="14" id="KW-0443">Lipid metabolism</keyword>
<evidence type="ECO:0000256" key="17">
    <source>
        <dbReference type="ARBA" id="ARBA00023264"/>
    </source>
</evidence>
<keyword evidence="10 18" id="KW-0808">Transferase</keyword>
<organism evidence="20 21">
    <name type="scientific">Fodinibius salipaludis</name>
    <dbReference type="NCBI Taxonomy" id="2032627"/>
    <lineage>
        <taxon>Bacteria</taxon>
        <taxon>Pseudomonadati</taxon>
        <taxon>Balneolota</taxon>
        <taxon>Balneolia</taxon>
        <taxon>Balneolales</taxon>
        <taxon>Balneolaceae</taxon>
        <taxon>Fodinibius</taxon>
    </lineage>
</organism>
<feature type="transmembrane region" description="Helical" evidence="19">
    <location>
        <begin position="250"/>
        <end position="271"/>
    </location>
</feature>
<evidence type="ECO:0000256" key="1">
    <source>
        <dbReference type="ARBA" id="ARBA00001698"/>
    </source>
</evidence>
<evidence type="ECO:0000313" key="21">
    <source>
        <dbReference type="Proteomes" id="UP000218831"/>
    </source>
</evidence>
<keyword evidence="17" id="KW-1208">Phospholipid metabolism</keyword>
<dbReference type="AlphaFoldDB" id="A0A2A2G803"/>
<accession>A0A2A2G803</accession>
<dbReference type="GO" id="GO:0004605">
    <property type="term" value="F:phosphatidate cytidylyltransferase activity"/>
    <property type="evidence" value="ECO:0007669"/>
    <property type="project" value="UniProtKB-EC"/>
</dbReference>
<keyword evidence="9" id="KW-0444">Lipid biosynthesis</keyword>
<keyword evidence="21" id="KW-1185">Reference proteome</keyword>
<proteinExistence type="inferred from homology"/>
<dbReference type="UniPathway" id="UPA00557">
    <property type="reaction ID" value="UER00614"/>
</dbReference>
<dbReference type="OrthoDB" id="9799199at2"/>
<keyword evidence="8" id="KW-1003">Cell membrane</keyword>
<keyword evidence="12 18" id="KW-0548">Nucleotidyltransferase</keyword>
<evidence type="ECO:0000256" key="2">
    <source>
        <dbReference type="ARBA" id="ARBA00004651"/>
    </source>
</evidence>
<evidence type="ECO:0000256" key="19">
    <source>
        <dbReference type="SAM" id="Phobius"/>
    </source>
</evidence>
<evidence type="ECO:0000256" key="4">
    <source>
        <dbReference type="ARBA" id="ARBA00005189"/>
    </source>
</evidence>
<keyword evidence="16" id="KW-0594">Phospholipid biosynthesis</keyword>
<dbReference type="InterPro" id="IPR000374">
    <property type="entry name" value="PC_trans"/>
</dbReference>
<dbReference type="PROSITE" id="PS01315">
    <property type="entry name" value="CDS"/>
    <property type="match status" value="1"/>
</dbReference>
<dbReference type="EC" id="2.7.7.41" evidence="6 18"/>
<evidence type="ECO:0000256" key="9">
    <source>
        <dbReference type="ARBA" id="ARBA00022516"/>
    </source>
</evidence>
<dbReference type="PANTHER" id="PTHR46382">
    <property type="entry name" value="PHOSPHATIDATE CYTIDYLYLTRANSFERASE"/>
    <property type="match status" value="1"/>
</dbReference>
<dbReference type="GO" id="GO:0005886">
    <property type="term" value="C:plasma membrane"/>
    <property type="evidence" value="ECO:0007669"/>
    <property type="project" value="UniProtKB-SubCell"/>
</dbReference>
<dbReference type="GO" id="GO:0016024">
    <property type="term" value="P:CDP-diacylglycerol biosynthetic process"/>
    <property type="evidence" value="ECO:0007669"/>
    <property type="project" value="UniProtKB-UniPathway"/>
</dbReference>
<evidence type="ECO:0000256" key="12">
    <source>
        <dbReference type="ARBA" id="ARBA00022695"/>
    </source>
</evidence>
<feature type="transmembrane region" description="Helical" evidence="19">
    <location>
        <begin position="105"/>
        <end position="124"/>
    </location>
</feature>
<dbReference type="EMBL" id="NSKE01000011">
    <property type="protein sequence ID" value="PAU92967.1"/>
    <property type="molecule type" value="Genomic_DNA"/>
</dbReference>
<evidence type="ECO:0000256" key="18">
    <source>
        <dbReference type="RuleBase" id="RU003938"/>
    </source>
</evidence>
<evidence type="ECO:0000256" key="6">
    <source>
        <dbReference type="ARBA" id="ARBA00012487"/>
    </source>
</evidence>
<protein>
    <recommendedName>
        <fullName evidence="7 18">Phosphatidate cytidylyltransferase</fullName>
        <ecNumber evidence="6 18">2.7.7.41</ecNumber>
    </recommendedName>
</protein>
<evidence type="ECO:0000256" key="13">
    <source>
        <dbReference type="ARBA" id="ARBA00022989"/>
    </source>
</evidence>
<evidence type="ECO:0000256" key="5">
    <source>
        <dbReference type="ARBA" id="ARBA00010185"/>
    </source>
</evidence>
<dbReference type="Proteomes" id="UP000218831">
    <property type="component" value="Unassembled WGS sequence"/>
</dbReference>
<evidence type="ECO:0000256" key="14">
    <source>
        <dbReference type="ARBA" id="ARBA00023098"/>
    </source>
</evidence>
<comment type="subcellular location">
    <subcellularLocation>
        <location evidence="2">Cell membrane</location>
        <topology evidence="2">Multi-pass membrane protein</topology>
    </subcellularLocation>
</comment>
<reference evidence="20 21" key="1">
    <citation type="submission" date="2017-08" db="EMBL/GenBank/DDBJ databases">
        <title>Aliifodinibius alkalisoli sp. nov., isolated from saline alkaline soil.</title>
        <authorList>
            <person name="Liu D."/>
            <person name="Zhang G."/>
        </authorList>
    </citation>
    <scope>NUCLEOTIDE SEQUENCE [LARGE SCALE GENOMIC DNA]</scope>
    <source>
        <strain evidence="20 21">WN023</strain>
    </source>
</reference>